<dbReference type="InterPro" id="IPR041469">
    <property type="entry name" value="Subtilisin-like_FN3"/>
</dbReference>
<evidence type="ECO:0000256" key="5">
    <source>
        <dbReference type="SAM" id="MobiDB-lite"/>
    </source>
</evidence>
<dbReference type="PROSITE" id="PS00138">
    <property type="entry name" value="SUBTILASE_SER"/>
    <property type="match status" value="1"/>
</dbReference>
<feature type="active site" description="Charge relay system" evidence="4">
    <location>
        <position position="278"/>
    </location>
</feature>
<evidence type="ECO:0000256" key="1">
    <source>
        <dbReference type="ARBA" id="ARBA00022670"/>
    </source>
</evidence>
<dbReference type="PROSITE" id="PS51892">
    <property type="entry name" value="SUBTILASE"/>
    <property type="match status" value="1"/>
</dbReference>
<feature type="active site" description="Charge relay system" evidence="4">
    <location>
        <position position="600"/>
    </location>
</feature>
<keyword evidence="6" id="KW-0732">Signal</keyword>
<keyword evidence="1 4" id="KW-0645">Protease</keyword>
<proteinExistence type="inferred from homology"/>
<dbReference type="Pfam" id="PF02225">
    <property type="entry name" value="PA"/>
    <property type="match status" value="1"/>
</dbReference>
<comment type="similarity">
    <text evidence="4">Belongs to the peptidase S8 family.</text>
</comment>
<dbReference type="Gene3D" id="3.40.50.200">
    <property type="entry name" value="Peptidase S8/S53 domain"/>
    <property type="match status" value="1"/>
</dbReference>
<accession>A0ABV9NH31</accession>
<evidence type="ECO:0000259" key="7">
    <source>
        <dbReference type="Pfam" id="PF00082"/>
    </source>
</evidence>
<dbReference type="SUPFAM" id="SSF52025">
    <property type="entry name" value="PA domain"/>
    <property type="match status" value="1"/>
</dbReference>
<feature type="domain" description="Subtilisin-like protease fibronectin type-III" evidence="9">
    <location>
        <begin position="689"/>
        <end position="765"/>
    </location>
</feature>
<dbReference type="PANTHER" id="PTHR10795">
    <property type="entry name" value="PROPROTEIN CONVERTASE SUBTILISIN/KEXIN"/>
    <property type="match status" value="1"/>
</dbReference>
<dbReference type="InterPro" id="IPR015500">
    <property type="entry name" value="Peptidase_S8_subtilisin-rel"/>
</dbReference>
<dbReference type="PRINTS" id="PR00723">
    <property type="entry name" value="SUBTILISIN"/>
</dbReference>
<dbReference type="Pfam" id="PF17766">
    <property type="entry name" value="fn3_6"/>
    <property type="match status" value="1"/>
</dbReference>
<dbReference type="InterPro" id="IPR046450">
    <property type="entry name" value="PA_dom_sf"/>
</dbReference>
<feature type="domain" description="PA" evidence="8">
    <location>
        <begin position="456"/>
        <end position="529"/>
    </location>
</feature>
<evidence type="ECO:0000256" key="2">
    <source>
        <dbReference type="ARBA" id="ARBA00022801"/>
    </source>
</evidence>
<reference evidence="11" key="1">
    <citation type="journal article" date="2019" name="Int. J. Syst. Evol. Microbiol.">
        <title>The Global Catalogue of Microorganisms (GCM) 10K type strain sequencing project: providing services to taxonomists for standard genome sequencing and annotation.</title>
        <authorList>
            <consortium name="The Broad Institute Genomics Platform"/>
            <consortium name="The Broad Institute Genome Sequencing Center for Infectious Disease"/>
            <person name="Wu L."/>
            <person name="Ma J."/>
        </authorList>
    </citation>
    <scope>NUCLEOTIDE SEQUENCE [LARGE SCALE GENOMIC DNA]</scope>
    <source>
        <strain evidence="11">CGMCC 1.13574</strain>
    </source>
</reference>
<sequence>MSQSPLRFPRRAALAAVLAAASAAPVHGQTHAARVDDFGAVHAEPEVLPGLYLVRMHAAPAVARSRVPMARAAEARRLAGEQDAVLARVGRQTGTDLRPLSETFRFVHAANAVTVRMDARAAAALRRAPEVAAVEPVVLLPLDTDAGPELIGAPETWGVRYEKSPRSPQLVPVPIRGARRVADAQGEGTVIGVIDSGLNFGSPSFAEVDGAGYRHRNPLGEGNYLGLCGPDPIAAWAPRCNGKVIGAYDFVDELMPTIRENDPGADDGPPGPEDNNGHGSHTASIAAGNVRLARVPGGPERLVSGVAPRANLVVYDTCYVAGDGRGLCPNVSTLAAVEQSIVDGVVTAINYSIGGGTSPWTQAGSLAFLDALEAGISVVASTGNSGPSSATLGHVEPWTLSVAAASHTRGPFANALRITGPAPVPAPLQAIDITFPASSTPLIEPIAGGLAYDPQDPLLCTPPAPGSMAGRVAMARRGDCTFVIKVENAQIGGASAVILANNVDGALNPALDGTVIPVGVVGRADGDRLHDFHVERGEAQVLLDYPAEARASEPDVIATFSSRGPSGYALLKPDATAPGVSVLGAVAGEPGAIGLMNGTSMASPHVAGAVALLRARHPDWTPAEAKSALMLTATEEVLDAADGLPATPHERGAGRIRLDLAVEPGLVMDETAARFRAADPAQGGDPSALNLPSIGALSCIGTCTFERTVRAVSAGQWSAELDGIAGSVTPSRFTLRAGQSQTLTIVIDAAGAEQGAHAYGAVRLTPASVLLPPLQMPVAVHVDAMALEVGPDHIEASAPAGGRAQATLELGNAGNDGLGWSLYSGVRAVPAIDQPATTLNGLVSTQYADTGTGALVADDFELSVETAFETLSVDGFLFANYGDTLDMYASALTWSIHADADGRPAGAPGQGEAPVWSFTAAPGTPGVAGGTTRMDLDLVEAGQSLVLPPGRYWLVAYPTFDSLSVGGVPMVIWYRFLRDVQDGLVGQELNTDPEFGGSPDATWGPLDGASSGHYGAAMTALAEGICTPPWLSAAETAGSLAAGQSKSVALTLDAAALEPGTHTGRLCVESNDPARPLTVVPVTFRVG</sequence>
<dbReference type="InterPro" id="IPR000209">
    <property type="entry name" value="Peptidase_S8/S53_dom"/>
</dbReference>
<evidence type="ECO:0000256" key="4">
    <source>
        <dbReference type="PROSITE-ProRule" id="PRU01240"/>
    </source>
</evidence>
<feature type="active site" description="Charge relay system" evidence="4">
    <location>
        <position position="195"/>
    </location>
</feature>
<keyword evidence="11" id="KW-1185">Reference proteome</keyword>
<dbReference type="InterPro" id="IPR003137">
    <property type="entry name" value="PA_domain"/>
</dbReference>
<protein>
    <submittedName>
        <fullName evidence="10">S8 family serine peptidase</fullName>
    </submittedName>
</protein>
<evidence type="ECO:0000256" key="3">
    <source>
        <dbReference type="ARBA" id="ARBA00022825"/>
    </source>
</evidence>
<evidence type="ECO:0000313" key="10">
    <source>
        <dbReference type="EMBL" id="MFC4727591.1"/>
    </source>
</evidence>
<evidence type="ECO:0000259" key="9">
    <source>
        <dbReference type="Pfam" id="PF17766"/>
    </source>
</evidence>
<dbReference type="EMBL" id="JBHSGG010000014">
    <property type="protein sequence ID" value="MFC4727591.1"/>
    <property type="molecule type" value="Genomic_DNA"/>
</dbReference>
<dbReference type="InterPro" id="IPR023828">
    <property type="entry name" value="Peptidase_S8_Ser-AS"/>
</dbReference>
<keyword evidence="2 4" id="KW-0378">Hydrolase</keyword>
<dbReference type="Proteomes" id="UP001595892">
    <property type="component" value="Unassembled WGS sequence"/>
</dbReference>
<gene>
    <name evidence="10" type="ORF">ACFO3Q_05345</name>
</gene>
<dbReference type="Gene3D" id="3.50.30.30">
    <property type="match status" value="1"/>
</dbReference>
<comment type="caution">
    <text evidence="10">The sequence shown here is derived from an EMBL/GenBank/DDBJ whole genome shotgun (WGS) entry which is preliminary data.</text>
</comment>
<feature type="chain" id="PRO_5046202757" evidence="6">
    <location>
        <begin position="29"/>
        <end position="1087"/>
    </location>
</feature>
<organism evidence="10 11">
    <name type="scientific">Coralloluteibacterium thermophilum</name>
    <dbReference type="NCBI Taxonomy" id="2707049"/>
    <lineage>
        <taxon>Bacteria</taxon>
        <taxon>Pseudomonadati</taxon>
        <taxon>Pseudomonadota</taxon>
        <taxon>Gammaproteobacteria</taxon>
        <taxon>Lysobacterales</taxon>
        <taxon>Lysobacteraceae</taxon>
        <taxon>Coralloluteibacterium</taxon>
    </lineage>
</organism>
<feature type="signal peptide" evidence="6">
    <location>
        <begin position="1"/>
        <end position="28"/>
    </location>
</feature>
<feature type="domain" description="Peptidase S8/S53" evidence="7">
    <location>
        <begin position="186"/>
        <end position="636"/>
    </location>
</feature>
<keyword evidence="3 4" id="KW-0720">Serine protease</keyword>
<dbReference type="SUPFAM" id="SSF52743">
    <property type="entry name" value="Subtilisin-like"/>
    <property type="match status" value="1"/>
</dbReference>
<evidence type="ECO:0000256" key="6">
    <source>
        <dbReference type="SAM" id="SignalP"/>
    </source>
</evidence>
<evidence type="ECO:0000313" key="11">
    <source>
        <dbReference type="Proteomes" id="UP001595892"/>
    </source>
</evidence>
<name>A0ABV9NH31_9GAMM</name>
<feature type="region of interest" description="Disordered" evidence="5">
    <location>
        <begin position="258"/>
        <end position="283"/>
    </location>
</feature>
<dbReference type="InterPro" id="IPR045051">
    <property type="entry name" value="SBT"/>
</dbReference>
<evidence type="ECO:0000259" key="8">
    <source>
        <dbReference type="Pfam" id="PF02225"/>
    </source>
</evidence>
<dbReference type="RefSeq" id="WP_377003598.1">
    <property type="nucleotide sequence ID" value="NZ_JBHSGG010000014.1"/>
</dbReference>
<dbReference type="Pfam" id="PF00082">
    <property type="entry name" value="Peptidase_S8"/>
    <property type="match status" value="1"/>
</dbReference>
<dbReference type="InterPro" id="IPR036852">
    <property type="entry name" value="Peptidase_S8/S53_dom_sf"/>
</dbReference>